<dbReference type="EMBL" id="AQGS01000631">
    <property type="protein sequence ID" value="EPS37584.1"/>
    <property type="molecule type" value="Genomic_DNA"/>
</dbReference>
<name>S8A469_DACHA</name>
<evidence type="ECO:0000313" key="1">
    <source>
        <dbReference type="EMBL" id="EPS37584.1"/>
    </source>
</evidence>
<comment type="caution">
    <text evidence="1">The sequence shown here is derived from an EMBL/GenBank/DDBJ whole genome shotgun (WGS) entry which is preliminary data.</text>
</comment>
<sequence length="324" mass="36081">MPPPLVPLSRSPSPTKRARSFFRKIGAILRPNQVRAGTALNITHNDSDQEREDVPEVAPVAPRLKPNQAMWPDEIAVSTDGVNLDLDLELNHTHHNEPMTTPRETPGDLVIYVSDASGMIVETQTIGAQQSLMQRAGATRQSDIIAAPFNLWEEIMKAIVDLGVGPNILNPAPLQNCVVSSDRSAFWHEDAAIRMFQQELRPYKVGIAYIKEASKYVRQPYSTKVKKAAWAELGGFDFRLQAVGNYVKILQKDIRACKDKCDDTNAGRLMAMNATELLEVLGELRRKVEELRETILYRMIRKHDPSNPNASNYDLGGAASDSLL</sequence>
<dbReference type="Proteomes" id="UP000015100">
    <property type="component" value="Unassembled WGS sequence"/>
</dbReference>
<dbReference type="HOGENOM" id="CLU_857945_0_0_1"/>
<accession>S8A469</accession>
<dbReference type="OrthoDB" id="5401881at2759"/>
<organism evidence="1 2">
    <name type="scientific">Dactylellina haptotyla (strain CBS 200.50)</name>
    <name type="common">Nematode-trapping fungus</name>
    <name type="synonym">Monacrosporium haptotylum</name>
    <dbReference type="NCBI Taxonomy" id="1284197"/>
    <lineage>
        <taxon>Eukaryota</taxon>
        <taxon>Fungi</taxon>
        <taxon>Dikarya</taxon>
        <taxon>Ascomycota</taxon>
        <taxon>Pezizomycotina</taxon>
        <taxon>Orbiliomycetes</taxon>
        <taxon>Orbiliales</taxon>
        <taxon>Orbiliaceae</taxon>
        <taxon>Dactylellina</taxon>
    </lineage>
</organism>
<evidence type="ECO:0000313" key="2">
    <source>
        <dbReference type="Proteomes" id="UP000015100"/>
    </source>
</evidence>
<keyword evidence="2" id="KW-1185">Reference proteome</keyword>
<protein>
    <submittedName>
        <fullName evidence="1">Uncharacterized protein</fullName>
    </submittedName>
</protein>
<proteinExistence type="predicted"/>
<gene>
    <name evidence="1" type="ORF">H072_8728</name>
</gene>
<reference evidence="2" key="2">
    <citation type="submission" date="2013-04" db="EMBL/GenBank/DDBJ databases">
        <title>Genomic mechanisms accounting for the adaptation to parasitism in nematode-trapping fungi.</title>
        <authorList>
            <person name="Ahren D.G."/>
        </authorList>
    </citation>
    <scope>NUCLEOTIDE SEQUENCE [LARGE SCALE GENOMIC DNA]</scope>
    <source>
        <strain evidence="2">CBS 200.50</strain>
    </source>
</reference>
<dbReference type="AlphaFoldDB" id="S8A469"/>
<reference evidence="1 2" key="1">
    <citation type="journal article" date="2013" name="PLoS Genet.">
        <title>Genomic mechanisms accounting for the adaptation to parasitism in nematode-trapping fungi.</title>
        <authorList>
            <person name="Meerupati T."/>
            <person name="Andersson K.M."/>
            <person name="Friman E."/>
            <person name="Kumar D."/>
            <person name="Tunlid A."/>
            <person name="Ahren D."/>
        </authorList>
    </citation>
    <scope>NUCLEOTIDE SEQUENCE [LARGE SCALE GENOMIC DNA]</scope>
    <source>
        <strain evidence="1 2">CBS 200.50</strain>
    </source>
</reference>